<protein>
    <recommendedName>
        <fullName evidence="6">Carboxypeptidase</fullName>
        <ecNumber evidence="6">3.4.16.-</ecNumber>
    </recommendedName>
</protein>
<evidence type="ECO:0000256" key="5">
    <source>
        <dbReference type="ARBA" id="ARBA00023180"/>
    </source>
</evidence>
<evidence type="ECO:0000256" key="1">
    <source>
        <dbReference type="ARBA" id="ARBA00009431"/>
    </source>
</evidence>
<organism evidence="7 8">
    <name type="scientific">Meira miltonrushii</name>
    <dbReference type="NCBI Taxonomy" id="1280837"/>
    <lineage>
        <taxon>Eukaryota</taxon>
        <taxon>Fungi</taxon>
        <taxon>Dikarya</taxon>
        <taxon>Basidiomycota</taxon>
        <taxon>Ustilaginomycotina</taxon>
        <taxon>Exobasidiomycetes</taxon>
        <taxon>Exobasidiales</taxon>
        <taxon>Brachybasidiaceae</taxon>
        <taxon>Meira</taxon>
    </lineage>
</organism>
<reference evidence="7 8" key="1">
    <citation type="journal article" date="2018" name="Mol. Biol. Evol.">
        <title>Broad Genomic Sampling Reveals a Smut Pathogenic Ancestry of the Fungal Clade Ustilaginomycotina.</title>
        <authorList>
            <person name="Kijpornyongpan T."/>
            <person name="Mondo S.J."/>
            <person name="Barry K."/>
            <person name="Sandor L."/>
            <person name="Lee J."/>
            <person name="Lipzen A."/>
            <person name="Pangilinan J."/>
            <person name="LaButti K."/>
            <person name="Hainaut M."/>
            <person name="Henrissat B."/>
            <person name="Grigoriev I.V."/>
            <person name="Spatafora J.W."/>
            <person name="Aime M.C."/>
        </authorList>
    </citation>
    <scope>NUCLEOTIDE SEQUENCE [LARGE SCALE GENOMIC DNA]</scope>
    <source>
        <strain evidence="7 8">MCA 3882</strain>
    </source>
</reference>
<keyword evidence="4 6" id="KW-0378">Hydrolase</keyword>
<dbReference type="EMBL" id="KZ819605">
    <property type="protein sequence ID" value="PWN32548.1"/>
    <property type="molecule type" value="Genomic_DNA"/>
</dbReference>
<evidence type="ECO:0000256" key="6">
    <source>
        <dbReference type="RuleBase" id="RU361156"/>
    </source>
</evidence>
<dbReference type="Proteomes" id="UP000245771">
    <property type="component" value="Unassembled WGS sequence"/>
</dbReference>
<feature type="chain" id="PRO_5016189918" description="Carboxypeptidase" evidence="6">
    <location>
        <begin position="27"/>
        <end position="607"/>
    </location>
</feature>
<keyword evidence="8" id="KW-1185">Reference proteome</keyword>
<name>A0A316V6A2_9BASI</name>
<dbReference type="STRING" id="1280837.A0A316V6A2"/>
<dbReference type="PROSITE" id="PS00131">
    <property type="entry name" value="CARBOXYPEPT_SER_SER"/>
    <property type="match status" value="1"/>
</dbReference>
<dbReference type="GeneID" id="37019171"/>
<dbReference type="PRINTS" id="PR00724">
    <property type="entry name" value="CRBOXYPTASEC"/>
</dbReference>
<keyword evidence="2 6" id="KW-0121">Carboxypeptidase</keyword>
<keyword evidence="6" id="KW-0732">Signal</keyword>
<dbReference type="PROSITE" id="PS00560">
    <property type="entry name" value="CARBOXYPEPT_SER_HIS"/>
    <property type="match status" value="1"/>
</dbReference>
<comment type="similarity">
    <text evidence="1 6">Belongs to the peptidase S10 family.</text>
</comment>
<sequence length="607" mass="67228">MVSNWLSKASTAFICSLAISSSVAFARPSQQSVVQTEDAEQLHFDGLGNLVWPSSEKVADAKSLFDNIQSNIGLEAEQRWAQAKLAAEHVGENILAGAEHIIDEFDVAYQLTKDKAKAIKDRVHRMGEDVLHETSVVIDGLKYQKLVHPAFPEYALRINQQSQTASCDPDVQSYSGYLDIGHDKHLWFAFFESRSRKFAADKTKEPIVMWLNGGPGCSSTTGWLMEGVGPCTIANNGTAVKSNKFSWTNKASVFFLDQPVNVGYSYSDSGSVNNTPDSASDVYAFLNMFFAKFQEYADSPFSVAAESYGGRYAPLIASKIFKENKERKEEAQRYGLQAPKTINLESIMIGNGLTDPKVQFATVYDFACESEQAIFKPDSEECQTIRSKAPTCTSLIDNCYKYNSRLTCLPAGLYCWSGMFSGLQNSGRNLYDVRKKCDRSPEKDGPLCYRDESYVETYLNQPDVKKSFGVPEQVEFQACNMNVNQAFLFNGDGSHNSAEVLPELLESGIRVLVYAGVWDSMCNYIGNVGEKSWALSLESVYQDELTKAKTIDWNVKGKSAGKVRKAGKGAGSLTLVHVYGAGHMVPYDQPENAEFMIESWLNNKAIA</sequence>
<dbReference type="RefSeq" id="XP_025352850.1">
    <property type="nucleotide sequence ID" value="XM_025497390.1"/>
</dbReference>
<dbReference type="PANTHER" id="PTHR11802">
    <property type="entry name" value="SERINE PROTEASE FAMILY S10 SERINE CARBOXYPEPTIDASE"/>
    <property type="match status" value="1"/>
</dbReference>
<gene>
    <name evidence="7" type="ORF">FA14DRAFT_149112</name>
</gene>
<dbReference type="InterPro" id="IPR001563">
    <property type="entry name" value="Peptidase_S10"/>
</dbReference>
<dbReference type="PANTHER" id="PTHR11802:SF452">
    <property type="entry name" value="CARBOXYPEPTIDASE"/>
    <property type="match status" value="1"/>
</dbReference>
<evidence type="ECO:0000313" key="8">
    <source>
        <dbReference type="Proteomes" id="UP000245771"/>
    </source>
</evidence>
<evidence type="ECO:0000256" key="3">
    <source>
        <dbReference type="ARBA" id="ARBA00022670"/>
    </source>
</evidence>
<dbReference type="AlphaFoldDB" id="A0A316V6A2"/>
<dbReference type="Pfam" id="PF00450">
    <property type="entry name" value="Peptidase_S10"/>
    <property type="match status" value="1"/>
</dbReference>
<proteinExistence type="inferred from homology"/>
<dbReference type="InterPro" id="IPR029058">
    <property type="entry name" value="AB_hydrolase_fold"/>
</dbReference>
<dbReference type="GO" id="GO:0004185">
    <property type="term" value="F:serine-type carboxypeptidase activity"/>
    <property type="evidence" value="ECO:0007669"/>
    <property type="project" value="UniProtKB-UniRule"/>
</dbReference>
<evidence type="ECO:0000256" key="2">
    <source>
        <dbReference type="ARBA" id="ARBA00022645"/>
    </source>
</evidence>
<dbReference type="Gene3D" id="3.40.50.1820">
    <property type="entry name" value="alpha/beta hydrolase"/>
    <property type="match status" value="1"/>
</dbReference>
<evidence type="ECO:0000256" key="4">
    <source>
        <dbReference type="ARBA" id="ARBA00022801"/>
    </source>
</evidence>
<keyword evidence="3 6" id="KW-0645">Protease</keyword>
<dbReference type="OrthoDB" id="443318at2759"/>
<evidence type="ECO:0000313" key="7">
    <source>
        <dbReference type="EMBL" id="PWN32548.1"/>
    </source>
</evidence>
<dbReference type="InterPro" id="IPR033124">
    <property type="entry name" value="Ser_caboxypep_his_AS"/>
</dbReference>
<accession>A0A316V6A2</accession>
<dbReference type="InterPro" id="IPR018202">
    <property type="entry name" value="Ser_caboxypep_ser_AS"/>
</dbReference>
<dbReference type="Gene3D" id="1.10.287.410">
    <property type="match status" value="1"/>
</dbReference>
<dbReference type="SUPFAM" id="SSF53474">
    <property type="entry name" value="alpha/beta-Hydrolases"/>
    <property type="match status" value="1"/>
</dbReference>
<dbReference type="GO" id="GO:0006508">
    <property type="term" value="P:proteolysis"/>
    <property type="evidence" value="ECO:0007669"/>
    <property type="project" value="UniProtKB-KW"/>
</dbReference>
<dbReference type="InParanoid" id="A0A316V6A2"/>
<dbReference type="EC" id="3.4.16.-" evidence="6"/>
<dbReference type="GO" id="GO:0000324">
    <property type="term" value="C:fungal-type vacuole"/>
    <property type="evidence" value="ECO:0007669"/>
    <property type="project" value="TreeGrafter"/>
</dbReference>
<feature type="signal peptide" evidence="6">
    <location>
        <begin position="1"/>
        <end position="26"/>
    </location>
</feature>
<keyword evidence="5" id="KW-0325">Glycoprotein</keyword>